<dbReference type="STRING" id="1842727.RD110_14635"/>
<dbReference type="InterPro" id="IPR057326">
    <property type="entry name" value="KR_dom"/>
</dbReference>
<proteinExistence type="inferred from homology"/>
<organism evidence="4 5">
    <name type="scientific">Rhodoferax koreensis</name>
    <dbReference type="NCBI Taxonomy" id="1842727"/>
    <lineage>
        <taxon>Bacteria</taxon>
        <taxon>Pseudomonadati</taxon>
        <taxon>Pseudomonadota</taxon>
        <taxon>Betaproteobacteria</taxon>
        <taxon>Burkholderiales</taxon>
        <taxon>Comamonadaceae</taxon>
        <taxon>Rhodoferax</taxon>
    </lineage>
</organism>
<dbReference type="FunFam" id="3.40.50.720:FF:000084">
    <property type="entry name" value="Short-chain dehydrogenase reductase"/>
    <property type="match status" value="1"/>
</dbReference>
<accession>A0A1P8JX11</accession>
<evidence type="ECO:0000256" key="2">
    <source>
        <dbReference type="ARBA" id="ARBA00023002"/>
    </source>
</evidence>
<dbReference type="SUPFAM" id="SSF51735">
    <property type="entry name" value="NAD(P)-binding Rossmann-fold domains"/>
    <property type="match status" value="1"/>
</dbReference>
<dbReference type="SMART" id="SM00822">
    <property type="entry name" value="PKS_KR"/>
    <property type="match status" value="1"/>
</dbReference>
<dbReference type="KEGG" id="rhy:RD110_14635"/>
<dbReference type="InterPro" id="IPR036291">
    <property type="entry name" value="NAD(P)-bd_dom_sf"/>
</dbReference>
<dbReference type="AlphaFoldDB" id="A0A1P8JX11"/>
<evidence type="ECO:0000313" key="4">
    <source>
        <dbReference type="EMBL" id="APW38275.1"/>
    </source>
</evidence>
<dbReference type="Pfam" id="PF13561">
    <property type="entry name" value="adh_short_C2"/>
    <property type="match status" value="1"/>
</dbReference>
<dbReference type="PRINTS" id="PR00080">
    <property type="entry name" value="SDRFAMILY"/>
</dbReference>
<dbReference type="Proteomes" id="UP000186609">
    <property type="component" value="Chromosome"/>
</dbReference>
<keyword evidence="5" id="KW-1185">Reference proteome</keyword>
<dbReference type="OrthoDB" id="9806974at2"/>
<feature type="domain" description="Ketoreductase" evidence="3">
    <location>
        <begin position="26"/>
        <end position="205"/>
    </location>
</feature>
<comment type="similarity">
    <text evidence="1">Belongs to the short-chain dehydrogenases/reductases (SDR) family.</text>
</comment>
<keyword evidence="2" id="KW-0560">Oxidoreductase</keyword>
<gene>
    <name evidence="4" type="ORF">RD110_14635</name>
</gene>
<dbReference type="InterPro" id="IPR002347">
    <property type="entry name" value="SDR_fam"/>
</dbReference>
<evidence type="ECO:0000256" key="1">
    <source>
        <dbReference type="ARBA" id="ARBA00006484"/>
    </source>
</evidence>
<dbReference type="PRINTS" id="PR00081">
    <property type="entry name" value="GDHRDH"/>
</dbReference>
<dbReference type="RefSeq" id="WP_076200154.1">
    <property type="nucleotide sequence ID" value="NZ_CP019236.1"/>
</dbReference>
<dbReference type="NCBIfam" id="NF005559">
    <property type="entry name" value="PRK07231.1"/>
    <property type="match status" value="1"/>
</dbReference>
<dbReference type="PANTHER" id="PTHR42760:SF133">
    <property type="entry name" value="3-OXOACYL-[ACYL-CARRIER-PROTEIN] REDUCTASE"/>
    <property type="match status" value="1"/>
</dbReference>
<dbReference type="InterPro" id="IPR020904">
    <property type="entry name" value="Sc_DH/Rdtase_CS"/>
</dbReference>
<protein>
    <recommendedName>
        <fullName evidence="3">Ketoreductase domain-containing protein</fullName>
    </recommendedName>
</protein>
<evidence type="ECO:0000259" key="3">
    <source>
        <dbReference type="SMART" id="SM00822"/>
    </source>
</evidence>
<sequence length="270" mass="28277">MSEQESNTRGAGGDASIAELFSLKGRVALVTGARRGIGWAVALMLAKAGAHVVLNDVVEQELAARVADLEGMGCKASGSVFDVTDHAAVKQAIDAIVAAHGALDIVVNNAGNQNRKPFTDYTPEEWASIQQVHVTGTFNVTQAAARHMIERAFGRIIMMSSLSVAASRSTLAPYATAKGAVTTLMRELAFELGPKGITCNAVAPGFLDTEFTTALVQDPAFSAWVKQRVPLGRWGRPEDIAPAVLFLTSPAGSYVNGALLNIDGGVLCGL</sequence>
<reference evidence="4 5" key="1">
    <citation type="submission" date="2017-01" db="EMBL/GenBank/DDBJ databases">
        <authorList>
            <person name="Mah S.A."/>
            <person name="Swanson W.J."/>
            <person name="Moy G.W."/>
            <person name="Vacquier V.D."/>
        </authorList>
    </citation>
    <scope>NUCLEOTIDE SEQUENCE [LARGE SCALE GENOMIC DNA]</scope>
    <source>
        <strain evidence="4 5">DCY110</strain>
    </source>
</reference>
<dbReference type="NCBIfam" id="NF009466">
    <property type="entry name" value="PRK12826.1-2"/>
    <property type="match status" value="1"/>
</dbReference>
<dbReference type="EMBL" id="CP019236">
    <property type="protein sequence ID" value="APW38275.1"/>
    <property type="molecule type" value="Genomic_DNA"/>
</dbReference>
<dbReference type="PROSITE" id="PS00061">
    <property type="entry name" value="ADH_SHORT"/>
    <property type="match status" value="1"/>
</dbReference>
<evidence type="ECO:0000313" key="5">
    <source>
        <dbReference type="Proteomes" id="UP000186609"/>
    </source>
</evidence>
<name>A0A1P8JX11_9BURK</name>
<dbReference type="Gene3D" id="3.40.50.720">
    <property type="entry name" value="NAD(P)-binding Rossmann-like Domain"/>
    <property type="match status" value="1"/>
</dbReference>
<dbReference type="GO" id="GO:0016616">
    <property type="term" value="F:oxidoreductase activity, acting on the CH-OH group of donors, NAD or NADP as acceptor"/>
    <property type="evidence" value="ECO:0007669"/>
    <property type="project" value="UniProtKB-ARBA"/>
</dbReference>
<dbReference type="PANTHER" id="PTHR42760">
    <property type="entry name" value="SHORT-CHAIN DEHYDROGENASES/REDUCTASES FAMILY MEMBER"/>
    <property type="match status" value="1"/>
</dbReference>